<feature type="region of interest" description="Disordered" evidence="2">
    <location>
        <begin position="111"/>
        <end position="151"/>
    </location>
</feature>
<dbReference type="GO" id="GO:0016281">
    <property type="term" value="C:eukaryotic translation initiation factor 4F complex"/>
    <property type="evidence" value="ECO:0007669"/>
    <property type="project" value="TreeGrafter"/>
</dbReference>
<dbReference type="SUPFAM" id="SSF55418">
    <property type="entry name" value="eIF4e-like"/>
    <property type="match status" value="1"/>
</dbReference>
<keyword evidence="4" id="KW-1185">Reference proteome</keyword>
<evidence type="ECO:0000313" key="4">
    <source>
        <dbReference type="Proteomes" id="UP000799757"/>
    </source>
</evidence>
<feature type="region of interest" description="Disordered" evidence="2">
    <location>
        <begin position="330"/>
        <end position="360"/>
    </location>
</feature>
<feature type="compositionally biased region" description="Polar residues" evidence="2">
    <location>
        <begin position="1"/>
        <end position="25"/>
    </location>
</feature>
<dbReference type="EMBL" id="MU002051">
    <property type="protein sequence ID" value="KAF2790857.1"/>
    <property type="molecule type" value="Genomic_DNA"/>
</dbReference>
<comment type="similarity">
    <text evidence="1">Belongs to the eukaryotic initiation factor 4E family.</text>
</comment>
<accession>A0A6A6X4L5</accession>
<evidence type="ECO:0000256" key="1">
    <source>
        <dbReference type="RuleBase" id="RU004374"/>
    </source>
</evidence>
<dbReference type="InterPro" id="IPR019770">
    <property type="entry name" value="TIF_eIF_4E_CS"/>
</dbReference>
<gene>
    <name evidence="3" type="ORF">K505DRAFT_327293</name>
</gene>
<dbReference type="GO" id="GO:0000340">
    <property type="term" value="F:RNA 7-methylguanosine cap binding"/>
    <property type="evidence" value="ECO:0007669"/>
    <property type="project" value="TreeGrafter"/>
</dbReference>
<dbReference type="Gene3D" id="3.30.760.10">
    <property type="entry name" value="RNA Cap, Translation Initiation Factor Eif4e"/>
    <property type="match status" value="1"/>
</dbReference>
<name>A0A6A6X4L5_9PLEO</name>
<dbReference type="AlphaFoldDB" id="A0A6A6X4L5"/>
<dbReference type="GO" id="GO:0003743">
    <property type="term" value="F:translation initiation factor activity"/>
    <property type="evidence" value="ECO:0007669"/>
    <property type="project" value="UniProtKB-KW"/>
</dbReference>
<proteinExistence type="inferred from homology"/>
<dbReference type="PANTHER" id="PTHR11960:SF18">
    <property type="entry name" value="EUKARYOTIC TRANSLATION INITIATION FACTOR 4E HOMOLOGOUS PROTEIN, ISOFORM B"/>
    <property type="match status" value="1"/>
</dbReference>
<protein>
    <submittedName>
        <fullName evidence="3">IF4E-domain-containing protein</fullName>
    </submittedName>
</protein>
<dbReference type="InterPro" id="IPR001040">
    <property type="entry name" value="TIF_eIF_4E"/>
</dbReference>
<sequence>MASSDNLWTRRSNTSKLSLSMSNSDPHSDKHDTPSRTFSATKRFGGDTSSHGGRNPFNAISPLTGGGLASPTTAGSTAFGLGSGAFASFGSAAKTPKTPGTAFDFKSAVTSAAVPGTPGDKREKSASKPVNSARKESLSTTASDEAASLSGPLDPTAPWPLKYSWVIWYRPPTPKNSDYEKSTKPLCRITTAQDFWKVFSHLNRPSLLPTVSDYHFFKEGIRPVWEDDENKRGGKWIMRLKKGVADRYWEELLMALIGDQFLEAADEVCGFVLSVRSGEDVFSIWTKNDGGRNIKIRETVKRVLNLPDGTIITWRSHDESISQRTAIDQARHEKTGHHGQEKRRVVSTDESLRDKAAAGS</sequence>
<keyword evidence="1" id="KW-0396">Initiation factor</keyword>
<dbReference type="Proteomes" id="UP000799757">
    <property type="component" value="Unassembled WGS sequence"/>
</dbReference>
<organism evidence="3 4">
    <name type="scientific">Melanomma pulvis-pyrius CBS 109.77</name>
    <dbReference type="NCBI Taxonomy" id="1314802"/>
    <lineage>
        <taxon>Eukaryota</taxon>
        <taxon>Fungi</taxon>
        <taxon>Dikarya</taxon>
        <taxon>Ascomycota</taxon>
        <taxon>Pezizomycotina</taxon>
        <taxon>Dothideomycetes</taxon>
        <taxon>Pleosporomycetidae</taxon>
        <taxon>Pleosporales</taxon>
        <taxon>Melanommataceae</taxon>
        <taxon>Melanomma</taxon>
    </lineage>
</organism>
<dbReference type="PANTHER" id="PTHR11960">
    <property type="entry name" value="EUKARYOTIC TRANSLATION INITIATION FACTOR 4E RELATED"/>
    <property type="match status" value="1"/>
</dbReference>
<reference evidence="3" key="1">
    <citation type="journal article" date="2020" name="Stud. Mycol.">
        <title>101 Dothideomycetes genomes: a test case for predicting lifestyles and emergence of pathogens.</title>
        <authorList>
            <person name="Haridas S."/>
            <person name="Albert R."/>
            <person name="Binder M."/>
            <person name="Bloem J."/>
            <person name="Labutti K."/>
            <person name="Salamov A."/>
            <person name="Andreopoulos B."/>
            <person name="Baker S."/>
            <person name="Barry K."/>
            <person name="Bills G."/>
            <person name="Bluhm B."/>
            <person name="Cannon C."/>
            <person name="Castanera R."/>
            <person name="Culley D."/>
            <person name="Daum C."/>
            <person name="Ezra D."/>
            <person name="Gonzalez J."/>
            <person name="Henrissat B."/>
            <person name="Kuo A."/>
            <person name="Liang C."/>
            <person name="Lipzen A."/>
            <person name="Lutzoni F."/>
            <person name="Magnuson J."/>
            <person name="Mondo S."/>
            <person name="Nolan M."/>
            <person name="Ohm R."/>
            <person name="Pangilinan J."/>
            <person name="Park H.-J."/>
            <person name="Ramirez L."/>
            <person name="Alfaro M."/>
            <person name="Sun H."/>
            <person name="Tritt A."/>
            <person name="Yoshinaga Y."/>
            <person name="Zwiers L.-H."/>
            <person name="Turgeon B."/>
            <person name="Goodwin S."/>
            <person name="Spatafora J."/>
            <person name="Crous P."/>
            <person name="Grigoriev I."/>
        </authorList>
    </citation>
    <scope>NUCLEOTIDE SEQUENCE</scope>
    <source>
        <strain evidence="3">CBS 109.77</strain>
    </source>
</reference>
<dbReference type="FunFam" id="3.30.760.10:FF:000015">
    <property type="entry name" value="Translation initiation factor eIF4E3, putative"/>
    <property type="match status" value="1"/>
</dbReference>
<evidence type="ECO:0000256" key="2">
    <source>
        <dbReference type="SAM" id="MobiDB-lite"/>
    </source>
</evidence>
<feature type="region of interest" description="Disordered" evidence="2">
    <location>
        <begin position="1"/>
        <end position="64"/>
    </location>
</feature>
<evidence type="ECO:0000313" key="3">
    <source>
        <dbReference type="EMBL" id="KAF2790857.1"/>
    </source>
</evidence>
<dbReference type="PROSITE" id="PS00813">
    <property type="entry name" value="IF4E"/>
    <property type="match status" value="1"/>
</dbReference>
<keyword evidence="1" id="KW-0648">Protein biosynthesis</keyword>
<dbReference type="OrthoDB" id="590761at2759"/>
<dbReference type="InterPro" id="IPR023398">
    <property type="entry name" value="TIF_eIF4e-like"/>
</dbReference>
<keyword evidence="1" id="KW-0694">RNA-binding</keyword>
<dbReference type="Pfam" id="PF01652">
    <property type="entry name" value="IF4E"/>
    <property type="match status" value="1"/>
</dbReference>